<proteinExistence type="predicted"/>
<reference evidence="7 8" key="1">
    <citation type="submission" date="2014-11" db="EMBL/GenBank/DDBJ databases">
        <authorList>
            <person name="Zhu J."/>
            <person name="Qi W."/>
            <person name="Song R."/>
        </authorList>
    </citation>
    <scope>NUCLEOTIDE SEQUENCE [LARGE SCALE GENOMIC DNA]</scope>
</reference>
<dbReference type="PhylomeDB" id="A0A0G4EY56"/>
<dbReference type="GO" id="GO:0061630">
    <property type="term" value="F:ubiquitin protein ligase activity"/>
    <property type="evidence" value="ECO:0007669"/>
    <property type="project" value="TreeGrafter"/>
</dbReference>
<evidence type="ECO:0000256" key="4">
    <source>
        <dbReference type="PROSITE-ProRule" id="PRU00175"/>
    </source>
</evidence>
<sequence length="346" mass="37631">MIFHPLVLLSSRSAAADDSRRLTHQSSSIYRVMATGGVCKCIVCEEEYHSRGDKAPKVLRCGHSFCAMCVDSLIRHHPHERRAAVCPVCRKETPEADVSDNYGLQDAVAMQWATKATLAADQAAEQIKNLEGRVGELRRGAASLQSIYKPLVGVPVGSSLGAFEYYSLVDMMGGDDTQLRLLYRASVDGPTYDDLVDKVGRKRPLVFIIQKGRYKFGVHVSDGLHLSGRTDIAAYCCDVWYLSLAGHFPRSTEIDMGCEYVEVAGADAAADGLDGYANVCIGEHLYLCWGGRDGPAADIRSCSQLLPADDVPVGYTGKMRHGYAVLGGTRDFVADDVEVLSLARSE</sequence>
<dbReference type="GO" id="GO:0016567">
    <property type="term" value="P:protein ubiquitination"/>
    <property type="evidence" value="ECO:0007669"/>
    <property type="project" value="TreeGrafter"/>
</dbReference>
<keyword evidence="5" id="KW-0175">Coiled coil</keyword>
<dbReference type="SMART" id="SM00184">
    <property type="entry name" value="RING"/>
    <property type="match status" value="1"/>
</dbReference>
<dbReference type="PANTHER" id="PTHR22791">
    <property type="entry name" value="RING-TYPE DOMAIN-CONTAINING PROTEIN"/>
    <property type="match status" value="1"/>
</dbReference>
<evidence type="ECO:0000256" key="2">
    <source>
        <dbReference type="ARBA" id="ARBA00022771"/>
    </source>
</evidence>
<organism evidence="7 8">
    <name type="scientific">Vitrella brassicaformis (strain CCMP3155)</name>
    <dbReference type="NCBI Taxonomy" id="1169540"/>
    <lineage>
        <taxon>Eukaryota</taxon>
        <taxon>Sar</taxon>
        <taxon>Alveolata</taxon>
        <taxon>Colpodellida</taxon>
        <taxon>Vitrellaceae</taxon>
        <taxon>Vitrella</taxon>
    </lineage>
</organism>
<evidence type="ECO:0000256" key="5">
    <source>
        <dbReference type="SAM" id="Coils"/>
    </source>
</evidence>
<keyword evidence="8" id="KW-1185">Reference proteome</keyword>
<dbReference type="PANTHER" id="PTHR22791:SF34">
    <property type="entry name" value="RING-TYPE DOMAIN-CONTAINING PROTEIN"/>
    <property type="match status" value="1"/>
</dbReference>
<dbReference type="VEuPathDB" id="CryptoDB:Vbra_13947"/>
<dbReference type="InterPro" id="IPR051435">
    <property type="entry name" value="RING_finger_E3_ubiq-ligases"/>
</dbReference>
<dbReference type="Pfam" id="PF14634">
    <property type="entry name" value="zf-RING_5"/>
    <property type="match status" value="1"/>
</dbReference>
<keyword evidence="2 4" id="KW-0863">Zinc-finger</keyword>
<dbReference type="InterPro" id="IPR017907">
    <property type="entry name" value="Znf_RING_CS"/>
</dbReference>
<gene>
    <name evidence="7" type="ORF">Vbra_13947</name>
</gene>
<dbReference type="OrthoDB" id="448632at2759"/>
<dbReference type="InParanoid" id="A0A0G4EY56"/>
<evidence type="ECO:0000259" key="6">
    <source>
        <dbReference type="PROSITE" id="PS50089"/>
    </source>
</evidence>
<dbReference type="PROSITE" id="PS50089">
    <property type="entry name" value="ZF_RING_2"/>
    <property type="match status" value="1"/>
</dbReference>
<dbReference type="GO" id="GO:0008270">
    <property type="term" value="F:zinc ion binding"/>
    <property type="evidence" value="ECO:0007669"/>
    <property type="project" value="UniProtKB-KW"/>
</dbReference>
<evidence type="ECO:0000256" key="3">
    <source>
        <dbReference type="ARBA" id="ARBA00022833"/>
    </source>
</evidence>
<dbReference type="Gene3D" id="3.30.40.10">
    <property type="entry name" value="Zinc/RING finger domain, C3HC4 (zinc finger)"/>
    <property type="match status" value="1"/>
</dbReference>
<dbReference type="InterPro" id="IPR001841">
    <property type="entry name" value="Znf_RING"/>
</dbReference>
<keyword evidence="1" id="KW-0479">Metal-binding</keyword>
<accession>A0A0G4EY56</accession>
<dbReference type="EMBL" id="CDMY01000344">
    <property type="protein sequence ID" value="CEM03559.1"/>
    <property type="molecule type" value="Genomic_DNA"/>
</dbReference>
<name>A0A0G4EY56_VITBC</name>
<dbReference type="AlphaFoldDB" id="A0A0G4EY56"/>
<dbReference type="InterPro" id="IPR013083">
    <property type="entry name" value="Znf_RING/FYVE/PHD"/>
</dbReference>
<dbReference type="STRING" id="1169540.A0A0G4EY56"/>
<dbReference type="SUPFAM" id="SSF57850">
    <property type="entry name" value="RING/U-box"/>
    <property type="match status" value="1"/>
</dbReference>
<feature type="coiled-coil region" evidence="5">
    <location>
        <begin position="113"/>
        <end position="140"/>
    </location>
</feature>
<dbReference type="Proteomes" id="UP000041254">
    <property type="component" value="Unassembled WGS sequence"/>
</dbReference>
<dbReference type="PROSITE" id="PS00518">
    <property type="entry name" value="ZF_RING_1"/>
    <property type="match status" value="1"/>
</dbReference>
<keyword evidence="3" id="KW-0862">Zinc</keyword>
<protein>
    <recommendedName>
        <fullName evidence="6">RING-type domain-containing protein</fullName>
    </recommendedName>
</protein>
<evidence type="ECO:0000256" key="1">
    <source>
        <dbReference type="ARBA" id="ARBA00022723"/>
    </source>
</evidence>
<feature type="domain" description="RING-type" evidence="6">
    <location>
        <begin position="41"/>
        <end position="90"/>
    </location>
</feature>
<evidence type="ECO:0000313" key="7">
    <source>
        <dbReference type="EMBL" id="CEM03559.1"/>
    </source>
</evidence>
<evidence type="ECO:0000313" key="8">
    <source>
        <dbReference type="Proteomes" id="UP000041254"/>
    </source>
</evidence>